<keyword evidence="1" id="KW-1133">Transmembrane helix</keyword>
<keyword evidence="1" id="KW-0812">Transmembrane</keyword>
<dbReference type="EMBL" id="JAATJC010000001">
    <property type="protein sequence ID" value="NJC06338.1"/>
    <property type="molecule type" value="Genomic_DNA"/>
</dbReference>
<proteinExistence type="predicted"/>
<organism evidence="2 3">
    <name type="scientific">Sphingomonas kaistensis</name>
    <dbReference type="NCBI Taxonomy" id="298708"/>
    <lineage>
        <taxon>Bacteria</taxon>
        <taxon>Pseudomonadati</taxon>
        <taxon>Pseudomonadota</taxon>
        <taxon>Alphaproteobacteria</taxon>
        <taxon>Sphingomonadales</taxon>
        <taxon>Sphingomonadaceae</taxon>
        <taxon>Sphingomonas</taxon>
    </lineage>
</organism>
<dbReference type="RefSeq" id="WP_168069464.1">
    <property type="nucleotide sequence ID" value="NZ_JAATJC010000001.1"/>
</dbReference>
<comment type="caution">
    <text evidence="2">The sequence shown here is derived from an EMBL/GenBank/DDBJ whole genome shotgun (WGS) entry which is preliminary data.</text>
</comment>
<evidence type="ECO:0000313" key="3">
    <source>
        <dbReference type="Proteomes" id="UP000558192"/>
    </source>
</evidence>
<evidence type="ECO:0000256" key="1">
    <source>
        <dbReference type="SAM" id="Phobius"/>
    </source>
</evidence>
<name>A0A7X6BGX3_9SPHN</name>
<gene>
    <name evidence="2" type="ORF">GGQ97_002131</name>
</gene>
<keyword evidence="1" id="KW-0472">Membrane</keyword>
<accession>A0A7X6BGX3</accession>
<dbReference type="AlphaFoldDB" id="A0A7X6BGX3"/>
<reference evidence="2 3" key="1">
    <citation type="submission" date="2020-03" db="EMBL/GenBank/DDBJ databases">
        <title>Genomic Encyclopedia of Type Strains, Phase IV (KMG-IV): sequencing the most valuable type-strain genomes for metagenomic binning, comparative biology and taxonomic classification.</title>
        <authorList>
            <person name="Goeker M."/>
        </authorList>
    </citation>
    <scope>NUCLEOTIDE SEQUENCE [LARGE SCALE GENOMIC DNA]</scope>
    <source>
        <strain evidence="2 3">DSM 16846</strain>
    </source>
</reference>
<keyword evidence="3" id="KW-1185">Reference proteome</keyword>
<feature type="transmembrane region" description="Helical" evidence="1">
    <location>
        <begin position="36"/>
        <end position="54"/>
    </location>
</feature>
<dbReference type="Proteomes" id="UP000558192">
    <property type="component" value="Unassembled WGS sequence"/>
</dbReference>
<protein>
    <submittedName>
        <fullName evidence="2">Uncharacterized protein</fullName>
    </submittedName>
</protein>
<sequence>MNQTASTLMSIVMLAAFVLLVFGARFAWAGTYRKQGLMMIAVAAILVANVLIWVL</sequence>
<evidence type="ECO:0000313" key="2">
    <source>
        <dbReference type="EMBL" id="NJC06338.1"/>
    </source>
</evidence>
<feature type="transmembrane region" description="Helical" evidence="1">
    <location>
        <begin position="6"/>
        <end position="24"/>
    </location>
</feature>